<comment type="caution">
    <text evidence="11">The sequence shown here is derived from an EMBL/GenBank/DDBJ whole genome shotgun (WGS) entry which is preliminary data.</text>
</comment>
<dbReference type="GO" id="GO:0005634">
    <property type="term" value="C:nucleus"/>
    <property type="evidence" value="ECO:0007669"/>
    <property type="project" value="UniProtKB-SubCell"/>
</dbReference>
<feature type="region of interest" description="Disordered" evidence="9">
    <location>
        <begin position="53"/>
        <end position="132"/>
    </location>
</feature>
<dbReference type="InterPro" id="IPR013087">
    <property type="entry name" value="Znf_C2H2_type"/>
</dbReference>
<dbReference type="Proteomes" id="UP000249390">
    <property type="component" value="Unassembled WGS sequence"/>
</dbReference>
<dbReference type="SUPFAM" id="SSF57667">
    <property type="entry name" value="beta-beta-alpha zinc fingers"/>
    <property type="match status" value="1"/>
</dbReference>
<feature type="compositionally biased region" description="Basic residues" evidence="9">
    <location>
        <begin position="57"/>
        <end position="68"/>
    </location>
</feature>
<evidence type="ECO:0000313" key="11">
    <source>
        <dbReference type="EMBL" id="RAL38379.1"/>
    </source>
</evidence>
<dbReference type="PANTHER" id="PTHR45801:SF107">
    <property type="entry name" value="TRANSCRIPTIONAL REGULATOR SUPERMAN-LIKE"/>
    <property type="match status" value="1"/>
</dbReference>
<protein>
    <recommendedName>
        <fullName evidence="10">C2H2-type domain-containing protein</fullName>
    </recommendedName>
</protein>
<dbReference type="PANTHER" id="PTHR45801">
    <property type="entry name" value="OS07G0101800 PROTEIN"/>
    <property type="match status" value="1"/>
</dbReference>
<dbReference type="GO" id="GO:0008270">
    <property type="term" value="F:zinc ion binding"/>
    <property type="evidence" value="ECO:0007669"/>
    <property type="project" value="UniProtKB-KW"/>
</dbReference>
<reference evidence="11 12" key="1">
    <citation type="submission" date="2018-06" db="EMBL/GenBank/DDBJ databases">
        <title>The Genome of Cuscuta australis (Dodder) Provides Insight into the Evolution of Plant Parasitism.</title>
        <authorList>
            <person name="Liu H."/>
        </authorList>
    </citation>
    <scope>NUCLEOTIDE SEQUENCE [LARGE SCALE GENOMIC DNA]</scope>
    <source>
        <strain evidence="12">cv. Yunnan</strain>
        <tissue evidence="11">Vines</tissue>
    </source>
</reference>
<accession>A0A328D1X0</accession>
<keyword evidence="2" id="KW-0479">Metal-binding</keyword>
<keyword evidence="6" id="KW-0804">Transcription</keyword>
<feature type="domain" description="C2H2-type" evidence="10">
    <location>
        <begin position="37"/>
        <end position="64"/>
    </location>
</feature>
<dbReference type="AlphaFoldDB" id="A0A328D1X0"/>
<comment type="subcellular location">
    <subcellularLocation>
        <location evidence="1">Nucleus</location>
    </subcellularLocation>
</comment>
<organism evidence="11 12">
    <name type="scientific">Cuscuta australis</name>
    <dbReference type="NCBI Taxonomy" id="267555"/>
    <lineage>
        <taxon>Eukaryota</taxon>
        <taxon>Viridiplantae</taxon>
        <taxon>Streptophyta</taxon>
        <taxon>Embryophyta</taxon>
        <taxon>Tracheophyta</taxon>
        <taxon>Spermatophyta</taxon>
        <taxon>Magnoliopsida</taxon>
        <taxon>eudicotyledons</taxon>
        <taxon>Gunneridae</taxon>
        <taxon>Pentapetalae</taxon>
        <taxon>asterids</taxon>
        <taxon>lamiids</taxon>
        <taxon>Solanales</taxon>
        <taxon>Convolvulaceae</taxon>
        <taxon>Cuscuteae</taxon>
        <taxon>Cuscuta</taxon>
        <taxon>Cuscuta subgen. Grammica</taxon>
        <taxon>Cuscuta sect. Cleistogrammica</taxon>
    </lineage>
</organism>
<keyword evidence="5" id="KW-0805">Transcription regulation</keyword>
<evidence type="ECO:0000256" key="5">
    <source>
        <dbReference type="ARBA" id="ARBA00023015"/>
    </source>
</evidence>
<evidence type="ECO:0000256" key="2">
    <source>
        <dbReference type="ARBA" id="ARBA00022723"/>
    </source>
</evidence>
<evidence type="ECO:0000256" key="8">
    <source>
        <dbReference type="PROSITE-ProRule" id="PRU00042"/>
    </source>
</evidence>
<evidence type="ECO:0000259" key="10">
    <source>
        <dbReference type="PROSITE" id="PS50157"/>
    </source>
</evidence>
<evidence type="ECO:0000256" key="1">
    <source>
        <dbReference type="ARBA" id="ARBA00004123"/>
    </source>
</evidence>
<evidence type="ECO:0000256" key="6">
    <source>
        <dbReference type="ARBA" id="ARBA00023163"/>
    </source>
</evidence>
<evidence type="ECO:0000313" key="12">
    <source>
        <dbReference type="Proteomes" id="UP000249390"/>
    </source>
</evidence>
<evidence type="ECO:0000256" key="3">
    <source>
        <dbReference type="ARBA" id="ARBA00022771"/>
    </source>
</evidence>
<dbReference type="PROSITE" id="PS50157">
    <property type="entry name" value="ZINC_FINGER_C2H2_2"/>
    <property type="match status" value="1"/>
</dbReference>
<keyword evidence="7" id="KW-0539">Nucleus</keyword>
<keyword evidence="3 8" id="KW-0863">Zinc-finger</keyword>
<sequence>MERIISSSSNNNSRRSMKEFNNGGDFLAGFSWPPRSYTCSFCRREFRSAQALGGHMNVHRRDRARLRHSPPPPQLEGHYPTTTTTTTPSSSPLLLNLNLDPIHTTPTSPSPNPNPNPSFSTPLLTSLPPSPPRTRRFPGFVPSFVPSSSGGEVVAGRWSTVEGIPVNRRHHVVAANYRVKGYKSEVEVVMLKKAEIGKVDLKIGFKEDLDLELRLGYT</sequence>
<evidence type="ECO:0000256" key="9">
    <source>
        <dbReference type="SAM" id="MobiDB-lite"/>
    </source>
</evidence>
<feature type="compositionally biased region" description="Low complexity" evidence="9">
    <location>
        <begin position="80"/>
        <end position="107"/>
    </location>
</feature>
<dbReference type="InterPro" id="IPR052426">
    <property type="entry name" value="Plant_dev_regulator"/>
</dbReference>
<keyword evidence="12" id="KW-1185">Reference proteome</keyword>
<name>A0A328D1X0_9ASTE</name>
<evidence type="ECO:0000256" key="4">
    <source>
        <dbReference type="ARBA" id="ARBA00022833"/>
    </source>
</evidence>
<evidence type="ECO:0000256" key="7">
    <source>
        <dbReference type="ARBA" id="ARBA00023242"/>
    </source>
</evidence>
<dbReference type="PROSITE" id="PS00028">
    <property type="entry name" value="ZINC_FINGER_C2H2_1"/>
    <property type="match status" value="1"/>
</dbReference>
<dbReference type="InterPro" id="IPR036236">
    <property type="entry name" value="Znf_C2H2_sf"/>
</dbReference>
<gene>
    <name evidence="11" type="ORF">DM860_002357</name>
</gene>
<dbReference type="Pfam" id="PF13912">
    <property type="entry name" value="zf-C2H2_6"/>
    <property type="match status" value="1"/>
</dbReference>
<proteinExistence type="predicted"/>
<dbReference type="EMBL" id="NQVE01000209">
    <property type="protein sequence ID" value="RAL38379.1"/>
    <property type="molecule type" value="Genomic_DNA"/>
</dbReference>
<dbReference type="SMART" id="SM00355">
    <property type="entry name" value="ZnF_C2H2"/>
    <property type="match status" value="1"/>
</dbReference>
<keyword evidence="4" id="KW-0862">Zinc</keyword>
<feature type="compositionally biased region" description="Low complexity" evidence="9">
    <location>
        <begin position="117"/>
        <end position="127"/>
    </location>
</feature>
<dbReference type="Gene3D" id="3.30.160.60">
    <property type="entry name" value="Classic Zinc Finger"/>
    <property type="match status" value="1"/>
</dbReference>